<feature type="non-terminal residue" evidence="1">
    <location>
        <position position="1"/>
    </location>
</feature>
<proteinExistence type="predicted"/>
<protein>
    <submittedName>
        <fullName evidence="1">Uncharacterized protein</fullName>
    </submittedName>
</protein>
<name>X1ER09_9ZZZZ</name>
<evidence type="ECO:0000313" key="1">
    <source>
        <dbReference type="EMBL" id="GAH35831.1"/>
    </source>
</evidence>
<dbReference type="AlphaFoldDB" id="X1ER09"/>
<sequence length="172" mass="20165">IAELRAIEKVSLDTIEVISKDYKNIKEVLRESSQVLRGLIYDLHKNKSISNHIYIHFSDIMVSNLEKLDSPKTEKKEIHIDIDTNLIQKLGSHALIEDSGGEKTEPEKNYKREIKGVKYFSRWRAKEVLEKAKKDCDNRCQKLIEKFLEDIEQCENLSQVLLLKKKWQGRIK</sequence>
<reference evidence="1" key="1">
    <citation type="journal article" date="2014" name="Front. Microbiol.">
        <title>High frequency of phylogenetically diverse reductive dehalogenase-homologous genes in deep subseafloor sedimentary metagenomes.</title>
        <authorList>
            <person name="Kawai M."/>
            <person name="Futagami T."/>
            <person name="Toyoda A."/>
            <person name="Takaki Y."/>
            <person name="Nishi S."/>
            <person name="Hori S."/>
            <person name="Arai W."/>
            <person name="Tsubouchi T."/>
            <person name="Morono Y."/>
            <person name="Uchiyama I."/>
            <person name="Ito T."/>
            <person name="Fujiyama A."/>
            <person name="Inagaki F."/>
            <person name="Takami H."/>
        </authorList>
    </citation>
    <scope>NUCLEOTIDE SEQUENCE</scope>
    <source>
        <strain evidence="1">Expedition CK06-06</strain>
    </source>
</reference>
<dbReference type="EMBL" id="BARU01012000">
    <property type="protein sequence ID" value="GAH35831.1"/>
    <property type="molecule type" value="Genomic_DNA"/>
</dbReference>
<organism evidence="1">
    <name type="scientific">marine sediment metagenome</name>
    <dbReference type="NCBI Taxonomy" id="412755"/>
    <lineage>
        <taxon>unclassified sequences</taxon>
        <taxon>metagenomes</taxon>
        <taxon>ecological metagenomes</taxon>
    </lineage>
</organism>
<comment type="caution">
    <text evidence="1">The sequence shown here is derived from an EMBL/GenBank/DDBJ whole genome shotgun (WGS) entry which is preliminary data.</text>
</comment>
<gene>
    <name evidence="1" type="ORF">S03H2_22320</name>
</gene>
<accession>X1ER09</accession>